<keyword evidence="2" id="KW-1185">Reference proteome</keyword>
<name>A0A1S1JUS7_9MYCO</name>
<dbReference type="OrthoDB" id="9871809at2"/>
<organism evidence="1 2">
    <name type="scientific">Mycobacterium syngnathidarum</name>
    <dbReference type="NCBI Taxonomy" id="1908205"/>
    <lineage>
        <taxon>Bacteria</taxon>
        <taxon>Bacillati</taxon>
        <taxon>Actinomycetota</taxon>
        <taxon>Actinomycetes</taxon>
        <taxon>Mycobacteriales</taxon>
        <taxon>Mycobacteriaceae</taxon>
        <taxon>Mycobacterium</taxon>
    </lineage>
</organism>
<proteinExistence type="predicted"/>
<reference evidence="1 2" key="1">
    <citation type="submission" date="2016-10" db="EMBL/GenBank/DDBJ databases">
        <title>Evaluation of Human, Animal and Environmental Mycobacterium chelonae Isolates by Core Genome Phylogenomic Analysis, Targeted Gene Comparison, and Anti-microbial Susceptibility Patterns: A Tale of Mistaken Identities.</title>
        <authorList>
            <person name="Fogelson S.B."/>
            <person name="Camus A.C."/>
            <person name="Lorenz W."/>
            <person name="Vasireddy R."/>
            <person name="Vasireddy S."/>
            <person name="Smith T."/>
            <person name="Brown-Elliott B.A."/>
            <person name="Wallace R.J.Jr."/>
            <person name="Hasan N.A."/>
            <person name="Reischl U."/>
            <person name="Sanchez S."/>
        </authorList>
    </citation>
    <scope>NUCLEOTIDE SEQUENCE [LARGE SCALE GENOMIC DNA]</scope>
    <source>
        <strain evidence="1 2">24999</strain>
    </source>
</reference>
<dbReference type="AlphaFoldDB" id="A0A1S1JUS7"/>
<sequence>MTTITATETDLMQRLRVAGDGKQFEVRGGSTHGRSLTVDELIAELLPGPFVLGAAVERLEAGYPALVGIVDAEGEREIWVKTQSQDVSA</sequence>
<accession>A0A1S1JUS7</accession>
<dbReference type="RefSeq" id="WP_070946520.1">
    <property type="nucleotide sequence ID" value="NZ_MLCL01000073.1"/>
</dbReference>
<gene>
    <name evidence="1" type="ORF">BKG61_24425</name>
</gene>
<comment type="caution">
    <text evidence="1">The sequence shown here is derived from an EMBL/GenBank/DDBJ whole genome shotgun (WGS) entry which is preliminary data.</text>
</comment>
<dbReference type="Proteomes" id="UP000179636">
    <property type="component" value="Unassembled WGS sequence"/>
</dbReference>
<evidence type="ECO:0000313" key="2">
    <source>
        <dbReference type="Proteomes" id="UP000179636"/>
    </source>
</evidence>
<evidence type="ECO:0000313" key="1">
    <source>
        <dbReference type="EMBL" id="OHT92496.1"/>
    </source>
</evidence>
<protein>
    <submittedName>
        <fullName evidence="1">Uncharacterized protein</fullName>
    </submittedName>
</protein>
<accession>A0A1Q9W8C6</accession>
<dbReference type="EMBL" id="MLHV01000029">
    <property type="protein sequence ID" value="OHT92496.1"/>
    <property type="molecule type" value="Genomic_DNA"/>
</dbReference>